<dbReference type="SMART" id="SM00342">
    <property type="entry name" value="HTH_ARAC"/>
    <property type="match status" value="1"/>
</dbReference>
<dbReference type="PROSITE" id="PS01124">
    <property type="entry name" value="HTH_ARAC_FAMILY_2"/>
    <property type="match status" value="1"/>
</dbReference>
<proteinExistence type="predicted"/>
<dbReference type="GO" id="GO:0003700">
    <property type="term" value="F:DNA-binding transcription factor activity"/>
    <property type="evidence" value="ECO:0007669"/>
    <property type="project" value="InterPro"/>
</dbReference>
<gene>
    <name evidence="5" type="ORF">HNR68_003338</name>
</gene>
<dbReference type="EMBL" id="JACCFJ010000001">
    <property type="protein sequence ID" value="NYI84708.1"/>
    <property type="molecule type" value="Genomic_DNA"/>
</dbReference>
<dbReference type="InterPro" id="IPR018060">
    <property type="entry name" value="HTH_AraC"/>
</dbReference>
<name>A0A853AKZ2_9PSEU</name>
<dbReference type="SUPFAM" id="SSF46689">
    <property type="entry name" value="Homeodomain-like"/>
    <property type="match status" value="1"/>
</dbReference>
<evidence type="ECO:0000256" key="3">
    <source>
        <dbReference type="ARBA" id="ARBA00023163"/>
    </source>
</evidence>
<evidence type="ECO:0000313" key="6">
    <source>
        <dbReference type="Proteomes" id="UP000587002"/>
    </source>
</evidence>
<evidence type="ECO:0000313" key="5">
    <source>
        <dbReference type="EMBL" id="NYI84708.1"/>
    </source>
</evidence>
<dbReference type="InterPro" id="IPR050204">
    <property type="entry name" value="AraC_XylS_family_regulators"/>
</dbReference>
<dbReference type="PANTHER" id="PTHR46796">
    <property type="entry name" value="HTH-TYPE TRANSCRIPTIONAL ACTIVATOR RHAS-RELATED"/>
    <property type="match status" value="1"/>
</dbReference>
<dbReference type="Proteomes" id="UP000587002">
    <property type="component" value="Unassembled WGS sequence"/>
</dbReference>
<evidence type="ECO:0000256" key="2">
    <source>
        <dbReference type="ARBA" id="ARBA00023125"/>
    </source>
</evidence>
<dbReference type="GO" id="GO:0043565">
    <property type="term" value="F:sequence-specific DNA binding"/>
    <property type="evidence" value="ECO:0007669"/>
    <property type="project" value="InterPro"/>
</dbReference>
<evidence type="ECO:0000259" key="4">
    <source>
        <dbReference type="PROSITE" id="PS01124"/>
    </source>
</evidence>
<organism evidence="5 6">
    <name type="scientific">Saccharopolyspora hordei</name>
    <dbReference type="NCBI Taxonomy" id="1838"/>
    <lineage>
        <taxon>Bacteria</taxon>
        <taxon>Bacillati</taxon>
        <taxon>Actinomycetota</taxon>
        <taxon>Actinomycetes</taxon>
        <taxon>Pseudonocardiales</taxon>
        <taxon>Pseudonocardiaceae</taxon>
        <taxon>Saccharopolyspora</taxon>
    </lineage>
</organism>
<keyword evidence="3" id="KW-0804">Transcription</keyword>
<dbReference type="PANTHER" id="PTHR46796:SF15">
    <property type="entry name" value="BLL1074 PROTEIN"/>
    <property type="match status" value="1"/>
</dbReference>
<dbReference type="InterPro" id="IPR009057">
    <property type="entry name" value="Homeodomain-like_sf"/>
</dbReference>
<feature type="domain" description="HTH araC/xylS-type" evidence="4">
    <location>
        <begin position="158"/>
        <end position="259"/>
    </location>
</feature>
<dbReference type="AlphaFoldDB" id="A0A853AKZ2"/>
<accession>A0A853AKZ2</accession>
<protein>
    <submittedName>
        <fullName evidence="5">AraC-like DNA-binding protein</fullName>
    </submittedName>
</protein>
<sequence length="277" mass="30047">MASSQYVRATPPPPLRPLITEISGYRLHSAPGVHRGLPSPSLTAIIALDETVDVTFDTGHQLSCTALVGGLHSRPAHIPYGELQHGIQLELTPLGARALLGVPAAELAGTGAELADLLGRASAELTERLRPAGTWSERFALLCTVLHRIADPASLPSPELDRVWRRLIESDGHVPIGELAAAVGWSRQHLTARFRREFGPSPKLLARVLRFQAARRRIVTGARTSLADIAADCGYTDQAHFNRDWREFSGMAPSQWIAEELPFVQGAQHLGDAPWVA</sequence>
<keyword evidence="2 5" id="KW-0238">DNA-binding</keyword>
<comment type="caution">
    <text evidence="5">The sequence shown here is derived from an EMBL/GenBank/DDBJ whole genome shotgun (WGS) entry which is preliminary data.</text>
</comment>
<dbReference type="Gene3D" id="1.10.10.60">
    <property type="entry name" value="Homeodomain-like"/>
    <property type="match status" value="1"/>
</dbReference>
<keyword evidence="6" id="KW-1185">Reference proteome</keyword>
<dbReference type="Pfam" id="PF12833">
    <property type="entry name" value="HTH_18"/>
    <property type="match status" value="1"/>
</dbReference>
<evidence type="ECO:0000256" key="1">
    <source>
        <dbReference type="ARBA" id="ARBA00023015"/>
    </source>
</evidence>
<keyword evidence="1" id="KW-0805">Transcription regulation</keyword>
<dbReference type="RefSeq" id="WP_179722188.1">
    <property type="nucleotide sequence ID" value="NZ_BAABFH010000001.1"/>
</dbReference>
<reference evidence="5 6" key="1">
    <citation type="submission" date="2020-07" db="EMBL/GenBank/DDBJ databases">
        <title>Sequencing the genomes of 1000 actinobacteria strains.</title>
        <authorList>
            <person name="Klenk H.-P."/>
        </authorList>
    </citation>
    <scope>NUCLEOTIDE SEQUENCE [LARGE SCALE GENOMIC DNA]</scope>
    <source>
        <strain evidence="5 6">DSM 44065</strain>
    </source>
</reference>